<keyword evidence="6" id="KW-0808">Transferase</keyword>
<evidence type="ECO:0000256" key="1">
    <source>
        <dbReference type="ARBA" id="ARBA00004127"/>
    </source>
</evidence>
<name>A0A0D8IZY0_9FIRM</name>
<keyword evidence="7" id="KW-1185">Reference proteome</keyword>
<comment type="subcellular location">
    <subcellularLocation>
        <location evidence="1">Endomembrane system</location>
        <topology evidence="1">Multi-pass membrane protein</topology>
    </subcellularLocation>
</comment>
<organism evidence="6 7">
    <name type="scientific">Ruthenibacterium lactatiformans</name>
    <dbReference type="NCBI Taxonomy" id="1550024"/>
    <lineage>
        <taxon>Bacteria</taxon>
        <taxon>Bacillati</taxon>
        <taxon>Bacillota</taxon>
        <taxon>Clostridia</taxon>
        <taxon>Eubacteriales</taxon>
        <taxon>Oscillospiraceae</taxon>
        <taxon>Ruthenibacterium</taxon>
    </lineage>
</organism>
<reference evidence="6" key="1">
    <citation type="submission" date="2015-02" db="EMBL/GenBank/DDBJ databases">
        <title>A novel member of the family Ruminococcaceae isolated from human feces.</title>
        <authorList>
            <person name="Shkoporov A.N."/>
            <person name="Chaplin A.V."/>
            <person name="Motuzova O.V."/>
            <person name="Kafarskaia L.I."/>
            <person name="Khokhlova E.V."/>
            <person name="Efimov B.A."/>
        </authorList>
    </citation>
    <scope>NUCLEOTIDE SEQUENCE [LARGE SCALE GENOMIC DNA]</scope>
    <source>
        <strain evidence="6">585-1</strain>
    </source>
</reference>
<gene>
    <name evidence="6" type="ORF">TQ39_08830</name>
</gene>
<proteinExistence type="predicted"/>
<dbReference type="AlphaFoldDB" id="A0A0D8IZY0"/>
<keyword evidence="3 5" id="KW-1133">Transmembrane helix</keyword>
<dbReference type="Pfam" id="PF04191">
    <property type="entry name" value="PEMT"/>
    <property type="match status" value="1"/>
</dbReference>
<dbReference type="PANTHER" id="PTHR12714">
    <property type="entry name" value="PROTEIN-S ISOPRENYLCYSTEINE O-METHYLTRANSFERASE"/>
    <property type="match status" value="1"/>
</dbReference>
<dbReference type="InterPro" id="IPR007318">
    <property type="entry name" value="Phopholipid_MeTrfase"/>
</dbReference>
<keyword evidence="4 5" id="KW-0472">Membrane</keyword>
<comment type="caution">
    <text evidence="6">The sequence shown here is derived from an EMBL/GenBank/DDBJ whole genome shotgun (WGS) entry which is preliminary data.</text>
</comment>
<sequence>MAYKIIAILILAAFYGIYYIKLISQRKQGIQTNLLGKGKKGFVKAIEDSLKIVTFVAPIVELISIFMDTYIDLTWVRVLGCILGILGVVVFAVSVLTMRDSWRTGVPDDKKTELITSGIYAYSRNPAFLGFDLIYLSILFIFFNWGLLVITVLTVVMFHLQIVKVEEAFLIKTFGEEYLEYRKKVCRYIGRKR</sequence>
<keyword evidence="6" id="KW-0489">Methyltransferase</keyword>
<evidence type="ECO:0000313" key="6">
    <source>
        <dbReference type="EMBL" id="KJF40064.1"/>
    </source>
</evidence>
<evidence type="ECO:0000256" key="4">
    <source>
        <dbReference type="ARBA" id="ARBA00023136"/>
    </source>
</evidence>
<dbReference type="GO" id="GO:0012505">
    <property type="term" value="C:endomembrane system"/>
    <property type="evidence" value="ECO:0007669"/>
    <property type="project" value="UniProtKB-SubCell"/>
</dbReference>
<dbReference type="Proteomes" id="UP000032483">
    <property type="component" value="Unassembled WGS sequence"/>
</dbReference>
<dbReference type="EMBL" id="JXXK01000010">
    <property type="protein sequence ID" value="KJF40064.1"/>
    <property type="molecule type" value="Genomic_DNA"/>
</dbReference>
<dbReference type="GeneID" id="42856694"/>
<feature type="transmembrane region" description="Helical" evidence="5">
    <location>
        <begin position="133"/>
        <end position="160"/>
    </location>
</feature>
<evidence type="ECO:0000256" key="3">
    <source>
        <dbReference type="ARBA" id="ARBA00022989"/>
    </source>
</evidence>
<evidence type="ECO:0000256" key="2">
    <source>
        <dbReference type="ARBA" id="ARBA00022692"/>
    </source>
</evidence>
<protein>
    <submittedName>
        <fullName evidence="6">Isoprenylcysteine carboxyl methyltransferase</fullName>
    </submittedName>
</protein>
<keyword evidence="2 5" id="KW-0812">Transmembrane</keyword>
<dbReference type="PANTHER" id="PTHR12714:SF9">
    <property type="entry name" value="PROTEIN-S-ISOPRENYLCYSTEINE O-METHYLTRANSFERASE"/>
    <property type="match status" value="1"/>
</dbReference>
<evidence type="ECO:0000256" key="5">
    <source>
        <dbReference type="SAM" id="Phobius"/>
    </source>
</evidence>
<accession>A0A0D8IZY0</accession>
<dbReference type="GO" id="GO:0032259">
    <property type="term" value="P:methylation"/>
    <property type="evidence" value="ECO:0007669"/>
    <property type="project" value="UniProtKB-KW"/>
</dbReference>
<dbReference type="Gene3D" id="1.20.120.1630">
    <property type="match status" value="1"/>
</dbReference>
<evidence type="ECO:0000313" key="7">
    <source>
        <dbReference type="Proteomes" id="UP000032483"/>
    </source>
</evidence>
<feature type="transmembrane region" description="Helical" evidence="5">
    <location>
        <begin position="73"/>
        <end position="96"/>
    </location>
</feature>
<feature type="transmembrane region" description="Helical" evidence="5">
    <location>
        <begin position="6"/>
        <end position="24"/>
    </location>
</feature>
<dbReference type="RefSeq" id="WP_050005270.1">
    <property type="nucleotide sequence ID" value="NZ_JXXK01000010.1"/>
</dbReference>
<dbReference type="GO" id="GO:0008168">
    <property type="term" value="F:methyltransferase activity"/>
    <property type="evidence" value="ECO:0007669"/>
    <property type="project" value="UniProtKB-KW"/>
</dbReference>